<protein>
    <submittedName>
        <fullName evidence="6">TetR/AcrR family transcriptional regulator</fullName>
    </submittedName>
</protein>
<dbReference type="SUPFAM" id="SSF48498">
    <property type="entry name" value="Tetracyclin repressor-like, C-terminal domain"/>
    <property type="match status" value="1"/>
</dbReference>
<accession>A0ABS1SE05</accession>
<reference evidence="6 7" key="1">
    <citation type="submission" date="2018-09" db="EMBL/GenBank/DDBJ databases">
        <title>Comparative genomics of Leucobacter spp.</title>
        <authorList>
            <person name="Reis A.C."/>
            <person name="Kolvenbach B.A."/>
            <person name="Corvini P.F.X."/>
            <person name="Nunes O.C."/>
        </authorList>
    </citation>
    <scope>NUCLEOTIDE SEQUENCE [LARGE SCALE GENOMIC DNA]</scope>
    <source>
        <strain evidence="6 7">TAN 31504</strain>
    </source>
</reference>
<dbReference type="Gene3D" id="1.10.357.10">
    <property type="entry name" value="Tetracycline Repressor, domain 2"/>
    <property type="match status" value="1"/>
</dbReference>
<evidence type="ECO:0000256" key="3">
    <source>
        <dbReference type="ARBA" id="ARBA00023163"/>
    </source>
</evidence>
<dbReference type="PROSITE" id="PS50977">
    <property type="entry name" value="HTH_TETR_2"/>
    <property type="match status" value="1"/>
</dbReference>
<dbReference type="InterPro" id="IPR009057">
    <property type="entry name" value="Homeodomain-like_sf"/>
</dbReference>
<dbReference type="PRINTS" id="PR00455">
    <property type="entry name" value="HTHTETR"/>
</dbReference>
<dbReference type="Pfam" id="PF00440">
    <property type="entry name" value="TetR_N"/>
    <property type="match status" value="1"/>
</dbReference>
<dbReference type="PROSITE" id="PS01081">
    <property type="entry name" value="HTH_TETR_1"/>
    <property type="match status" value="1"/>
</dbReference>
<feature type="DNA-binding region" description="H-T-H motif" evidence="4">
    <location>
        <begin position="38"/>
        <end position="57"/>
    </location>
</feature>
<keyword evidence="2 4" id="KW-0238">DNA-binding</keyword>
<dbReference type="RefSeq" id="WP_202344006.1">
    <property type="nucleotide sequence ID" value="NZ_BAAAPI010000008.1"/>
</dbReference>
<name>A0ABS1SE05_9MICO</name>
<dbReference type="InterPro" id="IPR023772">
    <property type="entry name" value="DNA-bd_HTH_TetR-type_CS"/>
</dbReference>
<keyword evidence="3" id="KW-0804">Transcription</keyword>
<organism evidence="6 7">
    <name type="scientific">Leucobacter chromiireducens subsp. solipictus</name>
    <dbReference type="NCBI Taxonomy" id="398235"/>
    <lineage>
        <taxon>Bacteria</taxon>
        <taxon>Bacillati</taxon>
        <taxon>Actinomycetota</taxon>
        <taxon>Actinomycetes</taxon>
        <taxon>Micrococcales</taxon>
        <taxon>Microbacteriaceae</taxon>
        <taxon>Leucobacter</taxon>
    </lineage>
</organism>
<evidence type="ECO:0000313" key="7">
    <source>
        <dbReference type="Proteomes" id="UP001645859"/>
    </source>
</evidence>
<dbReference type="PANTHER" id="PTHR30055">
    <property type="entry name" value="HTH-TYPE TRANSCRIPTIONAL REGULATOR RUTR"/>
    <property type="match status" value="1"/>
</dbReference>
<feature type="domain" description="HTH tetR-type" evidence="5">
    <location>
        <begin position="15"/>
        <end position="75"/>
    </location>
</feature>
<comment type="caution">
    <text evidence="6">The sequence shown here is derived from an EMBL/GenBank/DDBJ whole genome shotgun (WGS) entry which is preliminary data.</text>
</comment>
<evidence type="ECO:0000256" key="1">
    <source>
        <dbReference type="ARBA" id="ARBA00023015"/>
    </source>
</evidence>
<dbReference type="InterPro" id="IPR036271">
    <property type="entry name" value="Tet_transcr_reg_TetR-rel_C_sf"/>
</dbReference>
<sequence length="200" mass="21372">MVEHSQTRPRSRDAHATKRDLLTAATRRFARQGYVNTTLREIAGDVGVSVGLVNRYFNSKQSLFEQCLAQALATTQVPALVAASPTSVAEIIASEVTDASAGLPGGDVLLLLLRASGNAETEQARVRALNQMADLIHELIPPHVPDSRLRAQLVQATAIGVFMLHTTEALGPLAHASYDELLPPLRDMILAALEPHAGAS</sequence>
<evidence type="ECO:0000256" key="4">
    <source>
        <dbReference type="PROSITE-ProRule" id="PRU00335"/>
    </source>
</evidence>
<gene>
    <name evidence="6" type="ORF">D3230_05570</name>
</gene>
<keyword evidence="7" id="KW-1185">Reference proteome</keyword>
<keyword evidence="1" id="KW-0805">Transcription regulation</keyword>
<dbReference type="PANTHER" id="PTHR30055:SF234">
    <property type="entry name" value="HTH-TYPE TRANSCRIPTIONAL REGULATOR BETI"/>
    <property type="match status" value="1"/>
</dbReference>
<dbReference type="SUPFAM" id="SSF46689">
    <property type="entry name" value="Homeodomain-like"/>
    <property type="match status" value="1"/>
</dbReference>
<dbReference type="EMBL" id="QYAC01000002">
    <property type="protein sequence ID" value="MBL3678765.1"/>
    <property type="molecule type" value="Genomic_DNA"/>
</dbReference>
<dbReference type="InterPro" id="IPR001647">
    <property type="entry name" value="HTH_TetR"/>
</dbReference>
<dbReference type="Proteomes" id="UP001645859">
    <property type="component" value="Unassembled WGS sequence"/>
</dbReference>
<evidence type="ECO:0000259" key="5">
    <source>
        <dbReference type="PROSITE" id="PS50977"/>
    </source>
</evidence>
<dbReference type="InterPro" id="IPR050109">
    <property type="entry name" value="HTH-type_TetR-like_transc_reg"/>
</dbReference>
<proteinExistence type="predicted"/>
<evidence type="ECO:0000256" key="2">
    <source>
        <dbReference type="ARBA" id="ARBA00023125"/>
    </source>
</evidence>
<evidence type="ECO:0000313" key="6">
    <source>
        <dbReference type="EMBL" id="MBL3678765.1"/>
    </source>
</evidence>